<dbReference type="RefSeq" id="WP_205496610.1">
    <property type="nucleotide sequence ID" value="NZ_JAFHAP010000013.1"/>
</dbReference>
<accession>A0ABS2WM97</accession>
<keyword evidence="2" id="KW-1185">Reference proteome</keyword>
<evidence type="ECO:0000313" key="1">
    <source>
        <dbReference type="EMBL" id="MBN2910566.1"/>
    </source>
</evidence>
<gene>
    <name evidence="1" type="ORF">JQC72_13750</name>
</gene>
<dbReference type="Proteomes" id="UP001177120">
    <property type="component" value="Unassembled WGS sequence"/>
</dbReference>
<reference evidence="1" key="1">
    <citation type="journal article" date="2024" name="Int. J. Syst. Evol. Microbiol.">
        <title>Polycladomyces zharkentensis sp. nov., a novel thermophilic cellulose- and starch-degrading member of the Bacillota from a geothermal aquifer in Kazakhstan.</title>
        <authorList>
            <person name="Mashzhan A."/>
            <person name="Kistaubayeva A."/>
            <person name="Javier-Lopez R."/>
            <person name="Bissenova U."/>
            <person name="Bissenbay A."/>
            <person name="Birkeland N.K."/>
        </authorList>
    </citation>
    <scope>NUCLEOTIDE SEQUENCE</scope>
    <source>
        <strain evidence="1">ZKZ2T</strain>
    </source>
</reference>
<comment type="caution">
    <text evidence="1">The sequence shown here is derived from an EMBL/GenBank/DDBJ whole genome shotgun (WGS) entry which is preliminary data.</text>
</comment>
<evidence type="ECO:0000313" key="2">
    <source>
        <dbReference type="Proteomes" id="UP001177120"/>
    </source>
</evidence>
<dbReference type="EMBL" id="JAFHAP010000013">
    <property type="protein sequence ID" value="MBN2910566.1"/>
    <property type="molecule type" value="Genomic_DNA"/>
</dbReference>
<organism evidence="1 2">
    <name type="scientific">Polycladomyces zharkentensis</name>
    <dbReference type="NCBI Taxonomy" id="2807616"/>
    <lineage>
        <taxon>Bacteria</taxon>
        <taxon>Bacillati</taxon>
        <taxon>Bacillota</taxon>
        <taxon>Bacilli</taxon>
        <taxon>Bacillales</taxon>
        <taxon>Thermoactinomycetaceae</taxon>
        <taxon>Polycladomyces</taxon>
    </lineage>
</organism>
<name>A0ABS2WM97_9BACL</name>
<sequence>MKGDVSVKEFLLLFHEIPEKLISEDEAKKIAMEVLKEKPDSIPALRILWEVHWF</sequence>
<proteinExistence type="predicted"/>
<protein>
    <submittedName>
        <fullName evidence="1">Uncharacterized protein</fullName>
    </submittedName>
</protein>